<name>A0A8J2FX80_9BACT</name>
<comment type="caution">
    <text evidence="1">The sequence shown here is derived from an EMBL/GenBank/DDBJ whole genome shotgun (WGS) entry which is preliminary data.</text>
</comment>
<evidence type="ECO:0000313" key="2">
    <source>
        <dbReference type="Proteomes" id="UP000663859"/>
    </source>
</evidence>
<sequence>MGKCWVSSRWGFGLRDERLGFLLEEAMGAGGYSESTPKLRIDLWKAGCQ</sequence>
<reference evidence="1" key="1">
    <citation type="submission" date="2021-02" db="EMBL/GenBank/DDBJ databases">
        <authorList>
            <person name="Cremers G."/>
            <person name="Picone N."/>
        </authorList>
    </citation>
    <scope>NUCLEOTIDE SEQUENCE</scope>
    <source>
        <strain evidence="1">PQ17</strain>
    </source>
</reference>
<proteinExistence type="predicted"/>
<gene>
    <name evidence="1" type="ORF">MPNT_60075</name>
</gene>
<dbReference type="AlphaFoldDB" id="A0A8J2FX80"/>
<dbReference type="Proteomes" id="UP000663859">
    <property type="component" value="Unassembled WGS sequence"/>
</dbReference>
<dbReference type="EMBL" id="CAJNOB010000056">
    <property type="protein sequence ID" value="CAF0703705.1"/>
    <property type="molecule type" value="Genomic_DNA"/>
</dbReference>
<keyword evidence="2" id="KW-1185">Reference proteome</keyword>
<accession>A0A8J2FX80</accession>
<organism evidence="1 2">
    <name type="scientific">Candidatus Methylacidithermus pantelleriae</name>
    <dbReference type="NCBI Taxonomy" id="2744239"/>
    <lineage>
        <taxon>Bacteria</taxon>
        <taxon>Pseudomonadati</taxon>
        <taxon>Verrucomicrobiota</taxon>
        <taxon>Methylacidiphilae</taxon>
        <taxon>Methylacidiphilales</taxon>
        <taxon>Methylacidiphilaceae</taxon>
        <taxon>Candidatus Methylacidithermus</taxon>
    </lineage>
</organism>
<protein>
    <submittedName>
        <fullName evidence="1">Uncharacterized protein</fullName>
    </submittedName>
</protein>
<evidence type="ECO:0000313" key="1">
    <source>
        <dbReference type="EMBL" id="CAF0703705.1"/>
    </source>
</evidence>